<evidence type="ECO:0000256" key="1">
    <source>
        <dbReference type="ARBA" id="ARBA00000900"/>
    </source>
</evidence>
<name>A0A0G2HFT9_PHACM</name>
<dbReference type="Proteomes" id="UP000053317">
    <property type="component" value="Unassembled WGS sequence"/>
</dbReference>
<dbReference type="GO" id="GO:0008270">
    <property type="term" value="F:zinc ion binding"/>
    <property type="evidence" value="ECO:0007669"/>
    <property type="project" value="UniProtKB-KW"/>
</dbReference>
<comment type="catalytic activity">
    <reaction evidence="1">
        <text>S-ubiquitinyl-[E2 ubiquitin-conjugating enzyme]-L-cysteine + [acceptor protein]-L-lysine = [E2 ubiquitin-conjugating enzyme]-L-cysteine + N(6)-ubiquitinyl-[acceptor protein]-L-lysine.</text>
        <dbReference type="EC" id="2.3.2.27"/>
    </reaction>
</comment>
<keyword evidence="3" id="KW-0808">Transferase</keyword>
<sequence length="279" mass="32464">MADEELNVRQNVISKTLQEVQATTTPTDTDPDPCVICLDTVSEKAIAYPCRHDSFDFICLVSWLQENDTCPLCKSIVKNVNYDLQSRHGPKRYTHSKVEKASRQVHSQGRARRDLYRQRQRNGRTLSQAPSIDEALARRRIVYTRKMFSLHVGANRISQYKDFTPESLSQNERLLKRAKMWIRRELQVFEFLNQDSAGDNATQRRANNAEFLLEYIVAILKTVDLRGSKGQAEDLIAEFLGKEHTRLFIHELQAWLRSPYEMLEDWDRAVQYASETVIR</sequence>
<proteinExistence type="predicted"/>
<keyword evidence="10" id="KW-1185">Reference proteome</keyword>
<dbReference type="GO" id="GO:0006513">
    <property type="term" value="P:protein monoubiquitination"/>
    <property type="evidence" value="ECO:0007669"/>
    <property type="project" value="TreeGrafter"/>
</dbReference>
<keyword evidence="6" id="KW-0479">Metal-binding</keyword>
<dbReference type="PROSITE" id="PS50089">
    <property type="entry name" value="ZF_RING_2"/>
    <property type="match status" value="1"/>
</dbReference>
<dbReference type="PANTHER" id="PTHR46077:SF1">
    <property type="entry name" value="TOP1 BINDING ARGININE_SERINE RICH PROTEIN, E3 UBIQUITIN LIGASE"/>
    <property type="match status" value="1"/>
</dbReference>
<evidence type="ECO:0000256" key="3">
    <source>
        <dbReference type="ARBA" id="ARBA00022679"/>
    </source>
</evidence>
<dbReference type="InterPro" id="IPR013083">
    <property type="entry name" value="Znf_RING/FYVE/PHD"/>
</dbReference>
<evidence type="ECO:0000256" key="4">
    <source>
        <dbReference type="ARBA" id="ARBA00023015"/>
    </source>
</evidence>
<evidence type="ECO:0000256" key="6">
    <source>
        <dbReference type="PROSITE-ProRule" id="PRU00175"/>
    </source>
</evidence>
<protein>
    <recommendedName>
        <fullName evidence="2">RING-type E3 ubiquitin transferase</fullName>
        <ecNumber evidence="2">2.3.2.27</ecNumber>
    </recommendedName>
</protein>
<comment type="caution">
    <text evidence="9">The sequence shown here is derived from an EMBL/GenBank/DDBJ whole genome shotgun (WGS) entry which is preliminary data.</text>
</comment>
<reference evidence="9 10" key="2">
    <citation type="submission" date="2015-05" db="EMBL/GenBank/DDBJ databases">
        <authorList>
            <person name="Morales-Cruz A."/>
            <person name="Amrine K.C."/>
            <person name="Cantu D."/>
        </authorList>
    </citation>
    <scope>NUCLEOTIDE SEQUENCE [LARGE SCALE GENOMIC DNA]</scope>
    <source>
        <strain evidence="9">UCRPC4</strain>
    </source>
</reference>
<dbReference type="SMART" id="SM00184">
    <property type="entry name" value="RING"/>
    <property type="match status" value="1"/>
</dbReference>
<keyword evidence="6" id="KW-0863">Zinc-finger</keyword>
<keyword evidence="4" id="KW-0805">Transcription regulation</keyword>
<feature type="region of interest" description="Disordered" evidence="7">
    <location>
        <begin position="103"/>
        <end position="129"/>
    </location>
</feature>
<gene>
    <name evidence="9" type="ORF">UCRPC4_g01125</name>
</gene>
<dbReference type="AlphaFoldDB" id="A0A0G2HFT9"/>
<evidence type="ECO:0000256" key="2">
    <source>
        <dbReference type="ARBA" id="ARBA00012483"/>
    </source>
</evidence>
<accession>A0A0G2HFT9</accession>
<dbReference type="Pfam" id="PF13639">
    <property type="entry name" value="zf-RING_2"/>
    <property type="match status" value="1"/>
</dbReference>
<evidence type="ECO:0000256" key="5">
    <source>
        <dbReference type="ARBA" id="ARBA00023163"/>
    </source>
</evidence>
<dbReference type="SUPFAM" id="SSF57850">
    <property type="entry name" value="RING/U-box"/>
    <property type="match status" value="1"/>
</dbReference>
<keyword evidence="5" id="KW-0804">Transcription</keyword>
<keyword evidence="6" id="KW-0862">Zinc</keyword>
<evidence type="ECO:0000313" key="10">
    <source>
        <dbReference type="Proteomes" id="UP000053317"/>
    </source>
</evidence>
<evidence type="ECO:0000259" key="8">
    <source>
        <dbReference type="PROSITE" id="PS50089"/>
    </source>
</evidence>
<feature type="domain" description="RING-type" evidence="8">
    <location>
        <begin position="34"/>
        <end position="74"/>
    </location>
</feature>
<dbReference type="Gene3D" id="3.30.40.10">
    <property type="entry name" value="Zinc/RING finger domain, C3HC4 (zinc finger)"/>
    <property type="match status" value="1"/>
</dbReference>
<dbReference type="InterPro" id="IPR001841">
    <property type="entry name" value="Znf_RING"/>
</dbReference>
<dbReference type="EMBL" id="LCWF01000025">
    <property type="protein sequence ID" value="KKY27325.1"/>
    <property type="molecule type" value="Genomic_DNA"/>
</dbReference>
<evidence type="ECO:0000256" key="7">
    <source>
        <dbReference type="SAM" id="MobiDB-lite"/>
    </source>
</evidence>
<dbReference type="OrthoDB" id="21204at2759"/>
<dbReference type="GO" id="GO:0000209">
    <property type="term" value="P:protein polyubiquitination"/>
    <property type="evidence" value="ECO:0007669"/>
    <property type="project" value="TreeGrafter"/>
</dbReference>
<organism evidence="9 10">
    <name type="scientific">Phaeomoniella chlamydospora</name>
    <name type="common">Phaeoacremonium chlamydosporum</name>
    <dbReference type="NCBI Taxonomy" id="158046"/>
    <lineage>
        <taxon>Eukaryota</taxon>
        <taxon>Fungi</taxon>
        <taxon>Dikarya</taxon>
        <taxon>Ascomycota</taxon>
        <taxon>Pezizomycotina</taxon>
        <taxon>Eurotiomycetes</taxon>
        <taxon>Chaetothyriomycetidae</taxon>
        <taxon>Phaeomoniellales</taxon>
        <taxon>Phaeomoniellaceae</taxon>
        <taxon>Phaeomoniella</taxon>
    </lineage>
</organism>
<dbReference type="EC" id="2.3.2.27" evidence="2"/>
<evidence type="ECO:0000313" key="9">
    <source>
        <dbReference type="EMBL" id="KKY27325.1"/>
    </source>
</evidence>
<dbReference type="GO" id="GO:0061630">
    <property type="term" value="F:ubiquitin protein ligase activity"/>
    <property type="evidence" value="ECO:0007669"/>
    <property type="project" value="UniProtKB-EC"/>
</dbReference>
<dbReference type="PANTHER" id="PTHR46077">
    <property type="entry name" value="E3 UBIQUITIN-PROTEIN LIGASE TOPORS"/>
    <property type="match status" value="1"/>
</dbReference>
<reference evidence="9 10" key="1">
    <citation type="submission" date="2015-05" db="EMBL/GenBank/DDBJ databases">
        <title>Distinctive expansion of gene families associated with plant cell wall degradation and secondary metabolism in the genomes of grapevine trunk pathogens.</title>
        <authorList>
            <person name="Lawrence D.P."/>
            <person name="Travadon R."/>
            <person name="Rolshausen P.E."/>
            <person name="Baumgartner K."/>
        </authorList>
    </citation>
    <scope>NUCLEOTIDE SEQUENCE [LARGE SCALE GENOMIC DNA]</scope>
    <source>
        <strain evidence="9">UCRPC4</strain>
    </source>
</reference>